<sequence length="670" mass="76081">MSTKHPSSRTAMDGMQSPASESFDKHPPGQDHDVSATAEERSTMAEKRDGQDCQGHDHHVDQHRSDIDDVAKGHARHENNKHHEASSPGPSVSTNALCTEETDLACRSLPHSFMLSLPVELLLEVFSNFDDPKDMHPARDHWKELYVARHDEDRRQTVRSVRLVCRLFNQLASRFLFSGLELDISQASLDFVDRLSRRPHLAKGIRHIELFLYYRPFEIAEDIIRFQDERQSSLQEFHAACKSRLAHVEAGNDPTTEEPLRRAVENYEKVLEAWDPGLDEDCHGMLPRELLTYHQCLYQGFRDYRQKHKEQLRLISEGHFTKNLATSLARMRYNGSLLFTDEPSGHPEPLSHDATLVLSGADTLRRFMATPLAWWEHQFLHVYSPLVPATILWDLPIAMYKAGAALQSLTIDTLPMQDLYMLEPGLMDPWGVSWDDLHVALGSLQRSKSERCVEDAILSEHIPPDEREFLDKFLSATLSSPNLREIDVCLPRLSVAPEWSSGRKKDYYPFGHVLRSISLQHVVKLSMAYISLDQNDLEAICRGLGPSVVFFCVTRVGLTKGAWSPALDLLRKKYVAKCSEGQCELIFTEMTGGEFEWSHIKAIDSSPSARHRWKSWDFYEGDTIVGQLVGRYVDGTGVMENPLTGDIEQILLDGPQELEGEETTPSSSEM</sequence>
<dbReference type="Proteomes" id="UP001287286">
    <property type="component" value="Unassembled WGS sequence"/>
</dbReference>
<feature type="compositionally biased region" description="Polar residues" evidence="1">
    <location>
        <begin position="1"/>
        <end position="10"/>
    </location>
</feature>
<feature type="region of interest" description="Disordered" evidence="1">
    <location>
        <begin position="1"/>
        <end position="95"/>
    </location>
</feature>
<protein>
    <recommendedName>
        <fullName evidence="4">F-box domain-containing protein</fullName>
    </recommendedName>
</protein>
<organism evidence="2 3">
    <name type="scientific">Purpureocillium lilacinum</name>
    <name type="common">Paecilomyces lilacinus</name>
    <dbReference type="NCBI Taxonomy" id="33203"/>
    <lineage>
        <taxon>Eukaryota</taxon>
        <taxon>Fungi</taxon>
        <taxon>Dikarya</taxon>
        <taxon>Ascomycota</taxon>
        <taxon>Pezizomycotina</taxon>
        <taxon>Sordariomycetes</taxon>
        <taxon>Hypocreomycetidae</taxon>
        <taxon>Hypocreales</taxon>
        <taxon>Ophiocordycipitaceae</taxon>
        <taxon>Purpureocillium</taxon>
    </lineage>
</organism>
<dbReference type="EMBL" id="JAWRVI010000032">
    <property type="protein sequence ID" value="KAK4087441.1"/>
    <property type="molecule type" value="Genomic_DNA"/>
</dbReference>
<evidence type="ECO:0000313" key="3">
    <source>
        <dbReference type="Proteomes" id="UP001287286"/>
    </source>
</evidence>
<feature type="compositionally biased region" description="Basic and acidic residues" evidence="1">
    <location>
        <begin position="22"/>
        <end position="85"/>
    </location>
</feature>
<reference evidence="2 3" key="1">
    <citation type="journal article" date="2024" name="Microbiol. Resour. Announc.">
        <title>Genome annotations for the ascomycete fungi Trichoderma harzianum, Trichoderma aggressivum, and Purpureocillium lilacinum.</title>
        <authorList>
            <person name="Beijen E.P.W."/>
            <person name="Ohm R.A."/>
        </authorList>
    </citation>
    <scope>NUCLEOTIDE SEQUENCE [LARGE SCALE GENOMIC DNA]</scope>
    <source>
        <strain evidence="2 3">CBS 150709</strain>
    </source>
</reference>
<keyword evidence="3" id="KW-1185">Reference proteome</keyword>
<proteinExistence type="predicted"/>
<evidence type="ECO:0000313" key="2">
    <source>
        <dbReference type="EMBL" id="KAK4087441.1"/>
    </source>
</evidence>
<evidence type="ECO:0008006" key="4">
    <source>
        <dbReference type="Google" id="ProtNLM"/>
    </source>
</evidence>
<evidence type="ECO:0000256" key="1">
    <source>
        <dbReference type="SAM" id="MobiDB-lite"/>
    </source>
</evidence>
<name>A0ABR0BU85_PURLI</name>
<gene>
    <name evidence="2" type="ORF">Purlil1_8289</name>
</gene>
<comment type="caution">
    <text evidence="2">The sequence shown here is derived from an EMBL/GenBank/DDBJ whole genome shotgun (WGS) entry which is preliminary data.</text>
</comment>
<accession>A0ABR0BU85</accession>